<name>A0AAE3ZK36_9ACTN</name>
<keyword evidence="1" id="KW-0472">Membrane</keyword>
<comment type="caution">
    <text evidence="2">The sequence shown here is derived from an EMBL/GenBank/DDBJ whole genome shotgun (WGS) entry which is preliminary data.</text>
</comment>
<feature type="transmembrane region" description="Helical" evidence="1">
    <location>
        <begin position="69"/>
        <end position="92"/>
    </location>
</feature>
<keyword evidence="1" id="KW-1133">Transmembrane helix</keyword>
<protein>
    <submittedName>
        <fullName evidence="2">Uncharacterized protein</fullName>
    </submittedName>
</protein>
<feature type="transmembrane region" description="Helical" evidence="1">
    <location>
        <begin position="245"/>
        <end position="265"/>
    </location>
</feature>
<dbReference type="RefSeq" id="WP_310409274.1">
    <property type="nucleotide sequence ID" value="NZ_JAVDYC010000001.1"/>
</dbReference>
<keyword evidence="1" id="KW-0812">Transmembrane</keyword>
<keyword evidence="3" id="KW-1185">Reference proteome</keyword>
<evidence type="ECO:0000313" key="2">
    <source>
        <dbReference type="EMBL" id="MDR7320671.1"/>
    </source>
</evidence>
<feature type="transmembrane region" description="Helical" evidence="1">
    <location>
        <begin position="33"/>
        <end position="57"/>
    </location>
</feature>
<feature type="transmembrane region" description="Helical" evidence="1">
    <location>
        <begin position="187"/>
        <end position="207"/>
    </location>
</feature>
<dbReference type="AlphaFoldDB" id="A0AAE3ZK36"/>
<dbReference type="EMBL" id="JAVDYC010000001">
    <property type="protein sequence ID" value="MDR7320671.1"/>
    <property type="molecule type" value="Genomic_DNA"/>
</dbReference>
<feature type="transmembrane region" description="Helical" evidence="1">
    <location>
        <begin position="144"/>
        <end position="175"/>
    </location>
</feature>
<feature type="transmembrane region" description="Helical" evidence="1">
    <location>
        <begin position="213"/>
        <end position="233"/>
    </location>
</feature>
<dbReference type="Proteomes" id="UP001183629">
    <property type="component" value="Unassembled WGS sequence"/>
</dbReference>
<evidence type="ECO:0000256" key="1">
    <source>
        <dbReference type="SAM" id="Phobius"/>
    </source>
</evidence>
<evidence type="ECO:0000313" key="3">
    <source>
        <dbReference type="Proteomes" id="UP001183629"/>
    </source>
</evidence>
<proteinExistence type="predicted"/>
<feature type="transmembrane region" description="Helical" evidence="1">
    <location>
        <begin position="277"/>
        <end position="298"/>
    </location>
</feature>
<reference evidence="2 3" key="1">
    <citation type="submission" date="2023-07" db="EMBL/GenBank/DDBJ databases">
        <title>Sequencing the genomes of 1000 actinobacteria strains.</title>
        <authorList>
            <person name="Klenk H.-P."/>
        </authorList>
    </citation>
    <scope>NUCLEOTIDE SEQUENCE [LARGE SCALE GENOMIC DNA]</scope>
    <source>
        <strain evidence="2 3">DSM 44711</strain>
    </source>
</reference>
<sequence length="309" mass="31161">MLIGTGLLLVAFAYVTSNHYLQIEWNTGVPVPVLWGPLGLAAGVAGVPLLFAGAGLSAGRAPHRSWPVLLLRVGAPCLALHTVAVVGTAWVLRRFSSSFAPVALYEPAEIRAALLLPPPELAVPYTLAVAAVVGRLTSGLPRNVVIVAAAVLAVTCAAFAPQSVGSVAAAVLYFVLGRRILTAGPHLGWAVPAGGAAVSLAVLVLAGPPIAPLLTLLAGLAAIPPGVLCVRAMRSWNPLRAIGTVPVVAGAALVPAMAIVNHVALPRLSLTSGGVQALLAMAGPILLSLGFVAGAMLIQRATTLTGRTA</sequence>
<organism evidence="2 3">
    <name type="scientific">Catenuloplanes niger</name>
    <dbReference type="NCBI Taxonomy" id="587534"/>
    <lineage>
        <taxon>Bacteria</taxon>
        <taxon>Bacillati</taxon>
        <taxon>Actinomycetota</taxon>
        <taxon>Actinomycetes</taxon>
        <taxon>Micromonosporales</taxon>
        <taxon>Micromonosporaceae</taxon>
        <taxon>Catenuloplanes</taxon>
    </lineage>
</organism>
<gene>
    <name evidence="2" type="ORF">J2S44_000921</name>
</gene>
<accession>A0AAE3ZK36</accession>